<comment type="caution">
    <text evidence="3">The sequence shown here is derived from an EMBL/GenBank/DDBJ whole genome shotgun (WGS) entry which is preliminary data.</text>
</comment>
<keyword evidence="4" id="KW-1185">Reference proteome</keyword>
<dbReference type="EMBL" id="JAUSVK010000001">
    <property type="protein sequence ID" value="MDQ0393561.1"/>
    <property type="molecule type" value="Genomic_DNA"/>
</dbReference>
<evidence type="ECO:0000313" key="3">
    <source>
        <dbReference type="EMBL" id="MDQ0393561.1"/>
    </source>
</evidence>
<name>A0ABU0FGA8_9HYPH</name>
<reference evidence="3 4" key="1">
    <citation type="submission" date="2023-07" db="EMBL/GenBank/DDBJ databases">
        <title>Genomic Encyclopedia of Type Strains, Phase IV (KMG-IV): sequencing the most valuable type-strain genomes for metagenomic binning, comparative biology and taxonomic classification.</title>
        <authorList>
            <person name="Goeker M."/>
        </authorList>
    </citation>
    <scope>NUCLEOTIDE SEQUENCE [LARGE SCALE GENOMIC DNA]</scope>
    <source>
        <strain evidence="3 4">DSM 5896</strain>
    </source>
</reference>
<dbReference type="Pfam" id="PF01797">
    <property type="entry name" value="Y1_Tnp"/>
    <property type="match status" value="1"/>
</dbReference>
<proteinExistence type="predicted"/>
<feature type="region of interest" description="Disordered" evidence="1">
    <location>
        <begin position="174"/>
        <end position="231"/>
    </location>
</feature>
<dbReference type="PANTHER" id="PTHR34322">
    <property type="entry name" value="TRANSPOSASE, Y1_TNP DOMAIN-CONTAINING"/>
    <property type="match status" value="1"/>
</dbReference>
<dbReference type="InterPro" id="IPR036515">
    <property type="entry name" value="Transposase_17_sf"/>
</dbReference>
<evidence type="ECO:0000256" key="1">
    <source>
        <dbReference type="SAM" id="MobiDB-lite"/>
    </source>
</evidence>
<evidence type="ECO:0000313" key="4">
    <source>
        <dbReference type="Proteomes" id="UP001237448"/>
    </source>
</evidence>
<dbReference type="SUPFAM" id="SSF143422">
    <property type="entry name" value="Transposase IS200-like"/>
    <property type="match status" value="1"/>
</dbReference>
<gene>
    <name evidence="3" type="ORF">J3R73_003353</name>
</gene>
<feature type="compositionally biased region" description="Polar residues" evidence="1">
    <location>
        <begin position="220"/>
        <end position="231"/>
    </location>
</feature>
<dbReference type="InterPro" id="IPR002686">
    <property type="entry name" value="Transposase_17"/>
</dbReference>
<dbReference type="SMART" id="SM01321">
    <property type="entry name" value="Y1_Tnp"/>
    <property type="match status" value="1"/>
</dbReference>
<feature type="domain" description="Transposase IS200-like" evidence="2">
    <location>
        <begin position="9"/>
        <end position="123"/>
    </location>
</feature>
<dbReference type="PANTHER" id="PTHR34322:SF2">
    <property type="entry name" value="TRANSPOSASE IS200-LIKE DOMAIN-CONTAINING PROTEIN"/>
    <property type="match status" value="1"/>
</dbReference>
<evidence type="ECO:0000259" key="2">
    <source>
        <dbReference type="SMART" id="SM01321"/>
    </source>
</evidence>
<dbReference type="RefSeq" id="WP_307429056.1">
    <property type="nucleotide sequence ID" value="NZ_JAUSVK010000001.1"/>
</dbReference>
<sequence length="231" mass="26091">MARIARLVVPDAVHHLTQRGNRRERVFFGDDDYRAYLDLLRLYAPKSGTRVVAWCLMPNHVHLLVIPDASGGLRALLGEVHRRYTARINARNRWTGHLWQGRFGSVAMDEDHFAHALRYVSLNPVRARLVAKAEEWPWSSVRAHLSGESDGLTELAPVLDRFPHFADLLGSEEDEAARRTRQRPTLFASPSPPDGRSERPPGSQIWRPAQAGRCDRGNVGRNQNSLSKLSP</sequence>
<dbReference type="Gene3D" id="3.30.70.1290">
    <property type="entry name" value="Transposase IS200-like"/>
    <property type="match status" value="1"/>
</dbReference>
<accession>A0ABU0FGA8</accession>
<protein>
    <submittedName>
        <fullName evidence="3">Transposase</fullName>
    </submittedName>
</protein>
<dbReference type="Proteomes" id="UP001237448">
    <property type="component" value="Unassembled WGS sequence"/>
</dbReference>
<organism evidence="3 4">
    <name type="scientific">Labrys monachus</name>
    <dbReference type="NCBI Taxonomy" id="217067"/>
    <lineage>
        <taxon>Bacteria</taxon>
        <taxon>Pseudomonadati</taxon>
        <taxon>Pseudomonadota</taxon>
        <taxon>Alphaproteobacteria</taxon>
        <taxon>Hyphomicrobiales</taxon>
        <taxon>Xanthobacteraceae</taxon>
        <taxon>Labrys</taxon>
    </lineage>
</organism>